<dbReference type="AlphaFoldDB" id="A0A4Z1PLD2"/>
<dbReference type="PANTHER" id="PTHR24305">
    <property type="entry name" value="CYTOCHROME P450"/>
    <property type="match status" value="1"/>
</dbReference>
<sequence>MGKVRSEFAKSEFYDGLEVDPGTRTIVLETNVVGHDRLRSMIAAAYGSKENPDLEGHVDERIRDLVAAIGRKYLSTTTMLRPADFAKLIQFVALDILTDFAFGAPFGYLERDEDVHEWIKERHESLAATAVRSVTGPWETDEKGLAKSVAAERFGPKRVERQDMLGSFVRNGLTEREARTEAVTQMSACIRGGLRIFPPFSGLLAKVVPPSGDILAGQHIPGGTRIGIAVWAIQRNEVYGENTDIYEPERWLEADEERGAKMSRTLETIFGMGENKCIGRNVTRLGAEKVLFEMLRRFDFTVLDPLNPIKSSNMLFFSQWDMMLRIVMRRDGGIEV</sequence>
<dbReference type="Proteomes" id="UP000298493">
    <property type="component" value="Unassembled WGS sequence"/>
</dbReference>
<gene>
    <name evidence="1" type="ORF">E6O75_ATG01184</name>
</gene>
<reference evidence="1 2" key="1">
    <citation type="submission" date="2019-04" db="EMBL/GenBank/DDBJ databases">
        <title>High contiguity whole genome sequence and gene annotation resource for two Venturia nashicola isolates.</title>
        <authorList>
            <person name="Prokchorchik M."/>
            <person name="Won K."/>
            <person name="Lee Y."/>
            <person name="Choi E.D."/>
            <person name="Segonzac C."/>
            <person name="Sohn K.H."/>
        </authorList>
    </citation>
    <scope>NUCLEOTIDE SEQUENCE [LARGE SCALE GENOMIC DNA]</scope>
    <source>
        <strain evidence="1 2">PRI2</strain>
    </source>
</reference>
<dbReference type="GO" id="GO:0020037">
    <property type="term" value="F:heme binding"/>
    <property type="evidence" value="ECO:0007669"/>
    <property type="project" value="InterPro"/>
</dbReference>
<dbReference type="Gene3D" id="1.10.630.10">
    <property type="entry name" value="Cytochrome P450"/>
    <property type="match status" value="2"/>
</dbReference>
<dbReference type="GO" id="GO:0004497">
    <property type="term" value="F:monooxygenase activity"/>
    <property type="evidence" value="ECO:0007669"/>
    <property type="project" value="InterPro"/>
</dbReference>
<dbReference type="Pfam" id="PF00067">
    <property type="entry name" value="p450"/>
    <property type="match status" value="1"/>
</dbReference>
<proteinExistence type="predicted"/>
<protein>
    <submittedName>
        <fullName evidence="1">Cytochrome p450</fullName>
    </submittedName>
</protein>
<accession>A0A4Z1PLD2</accession>
<dbReference type="GO" id="GO:0005506">
    <property type="term" value="F:iron ion binding"/>
    <property type="evidence" value="ECO:0007669"/>
    <property type="project" value="InterPro"/>
</dbReference>
<keyword evidence="2" id="KW-1185">Reference proteome</keyword>
<dbReference type="EMBL" id="SNSC02000002">
    <property type="protein sequence ID" value="TID26691.1"/>
    <property type="molecule type" value="Genomic_DNA"/>
</dbReference>
<evidence type="ECO:0000313" key="1">
    <source>
        <dbReference type="EMBL" id="TID26691.1"/>
    </source>
</evidence>
<name>A0A4Z1PLD2_9PEZI</name>
<dbReference type="SUPFAM" id="SSF48264">
    <property type="entry name" value="Cytochrome P450"/>
    <property type="match status" value="1"/>
</dbReference>
<dbReference type="InterPro" id="IPR036396">
    <property type="entry name" value="Cyt_P450_sf"/>
</dbReference>
<dbReference type="InterPro" id="IPR001128">
    <property type="entry name" value="Cyt_P450"/>
</dbReference>
<comment type="caution">
    <text evidence="1">The sequence shown here is derived from an EMBL/GenBank/DDBJ whole genome shotgun (WGS) entry which is preliminary data.</text>
</comment>
<dbReference type="GO" id="GO:0016705">
    <property type="term" value="F:oxidoreductase activity, acting on paired donors, with incorporation or reduction of molecular oxygen"/>
    <property type="evidence" value="ECO:0007669"/>
    <property type="project" value="InterPro"/>
</dbReference>
<dbReference type="PANTHER" id="PTHR24305:SF168">
    <property type="entry name" value="P450, PUTATIVE (EUROFUNG)-RELATED"/>
    <property type="match status" value="1"/>
</dbReference>
<organism evidence="1 2">
    <name type="scientific">Venturia nashicola</name>
    <dbReference type="NCBI Taxonomy" id="86259"/>
    <lineage>
        <taxon>Eukaryota</taxon>
        <taxon>Fungi</taxon>
        <taxon>Dikarya</taxon>
        <taxon>Ascomycota</taxon>
        <taxon>Pezizomycotina</taxon>
        <taxon>Dothideomycetes</taxon>
        <taxon>Pleosporomycetidae</taxon>
        <taxon>Venturiales</taxon>
        <taxon>Venturiaceae</taxon>
        <taxon>Venturia</taxon>
    </lineage>
</organism>
<evidence type="ECO:0000313" key="2">
    <source>
        <dbReference type="Proteomes" id="UP000298493"/>
    </source>
</evidence>
<dbReference type="STRING" id="86259.A0A4Z1PLD2"/>
<dbReference type="InterPro" id="IPR050121">
    <property type="entry name" value="Cytochrome_P450_monoxygenase"/>
</dbReference>